<evidence type="ECO:0000259" key="1">
    <source>
        <dbReference type="Pfam" id="PF07969"/>
    </source>
</evidence>
<sequence>MLIRNAEIWRQGIADIRIASGSIAEIGHLSPLDGEDVRDAHGGLLLPGLHDHHIHMAALAVAKASVPCGPPDVTDEAGLARALAQPGAAWLRGIGYHESVAGMPDVALLDRLAPHRPIRIQHRSGRMWFLNSLALDRLLESAAPPAGLEREGGRWTGRLFDEDRWLREALGSSPPAFAAIGAELAAMGVTGITDMSPANDAIMAAHFAREQASGHLPQLTVLAGTLALADAGFSNTLRLGPAKLHLHENALPDFDETAGFLSAAHAQDRATAIHCTTETELVFALAALEAAGPRPGDRIEHAGVAPDTLVEEMARMAVQVVTQPHFIAERGDHYLRDVEPRDHALLYRLGALRRAGLTVAAGSDAPYGTHDPWAAMRAAITRRTGAGVVVGLDEALTPEAALALYLGDPLDLTVERRIAPGAPAHLCLLDRTWAAARTRLRAEDVRLTFIAGSIVHDRVDQSPI</sequence>
<accession>A0A7W9AJA3</accession>
<dbReference type="RefSeq" id="WP_184019425.1">
    <property type="nucleotide sequence ID" value="NZ_JACIJC010000004.1"/>
</dbReference>
<dbReference type="GO" id="GO:0016810">
    <property type="term" value="F:hydrolase activity, acting on carbon-nitrogen (but not peptide) bonds"/>
    <property type="evidence" value="ECO:0007669"/>
    <property type="project" value="InterPro"/>
</dbReference>
<dbReference type="Gene3D" id="3.20.20.140">
    <property type="entry name" value="Metal-dependent hydrolases"/>
    <property type="match status" value="2"/>
</dbReference>
<keyword evidence="2" id="KW-0378">Hydrolase</keyword>
<dbReference type="InterPro" id="IPR013108">
    <property type="entry name" value="Amidohydro_3"/>
</dbReference>
<proteinExistence type="predicted"/>
<protein>
    <submittedName>
        <fullName evidence="2">Putative amidohydrolase YtcJ</fullName>
    </submittedName>
</protein>
<reference evidence="2 3" key="1">
    <citation type="submission" date="2020-08" db="EMBL/GenBank/DDBJ databases">
        <title>Genomic Encyclopedia of Type Strains, Phase IV (KMG-IV): sequencing the most valuable type-strain genomes for metagenomic binning, comparative biology and taxonomic classification.</title>
        <authorList>
            <person name="Goeker M."/>
        </authorList>
    </citation>
    <scope>NUCLEOTIDE SEQUENCE [LARGE SCALE GENOMIC DNA]</scope>
    <source>
        <strain evidence="2 3">DSM 25079</strain>
    </source>
</reference>
<dbReference type="InterPro" id="IPR032466">
    <property type="entry name" value="Metal_Hydrolase"/>
</dbReference>
<dbReference type="InterPro" id="IPR011059">
    <property type="entry name" value="Metal-dep_hydrolase_composite"/>
</dbReference>
<dbReference type="PANTHER" id="PTHR22642">
    <property type="entry name" value="IMIDAZOLONEPROPIONASE"/>
    <property type="match status" value="1"/>
</dbReference>
<dbReference type="Gene3D" id="3.10.310.70">
    <property type="match status" value="1"/>
</dbReference>
<dbReference type="EMBL" id="JACIJC010000004">
    <property type="protein sequence ID" value="MBB5686737.1"/>
    <property type="molecule type" value="Genomic_DNA"/>
</dbReference>
<dbReference type="Proteomes" id="UP000549617">
    <property type="component" value="Unassembled WGS sequence"/>
</dbReference>
<organism evidence="2 3">
    <name type="scientific">Sphingobium boeckii</name>
    <dbReference type="NCBI Taxonomy" id="1082345"/>
    <lineage>
        <taxon>Bacteria</taxon>
        <taxon>Pseudomonadati</taxon>
        <taxon>Pseudomonadota</taxon>
        <taxon>Alphaproteobacteria</taxon>
        <taxon>Sphingomonadales</taxon>
        <taxon>Sphingomonadaceae</taxon>
        <taxon>Sphingobium</taxon>
    </lineage>
</organism>
<dbReference type="Pfam" id="PF07969">
    <property type="entry name" value="Amidohydro_3"/>
    <property type="match status" value="1"/>
</dbReference>
<dbReference type="SUPFAM" id="SSF51338">
    <property type="entry name" value="Composite domain of metallo-dependent hydrolases"/>
    <property type="match status" value="1"/>
</dbReference>
<feature type="domain" description="Amidohydrolase 3" evidence="1">
    <location>
        <begin position="37"/>
        <end position="456"/>
    </location>
</feature>
<gene>
    <name evidence="2" type="ORF">FHS49_002761</name>
</gene>
<evidence type="ECO:0000313" key="2">
    <source>
        <dbReference type="EMBL" id="MBB5686737.1"/>
    </source>
</evidence>
<name>A0A7W9AJA3_9SPHN</name>
<dbReference type="AlphaFoldDB" id="A0A7W9AJA3"/>
<dbReference type="Gene3D" id="2.30.40.10">
    <property type="entry name" value="Urease, subunit C, domain 1"/>
    <property type="match status" value="1"/>
</dbReference>
<comment type="caution">
    <text evidence="2">The sequence shown here is derived from an EMBL/GenBank/DDBJ whole genome shotgun (WGS) entry which is preliminary data.</text>
</comment>
<dbReference type="PANTHER" id="PTHR22642:SF2">
    <property type="entry name" value="PROTEIN LONG AFTER FAR-RED 3"/>
    <property type="match status" value="1"/>
</dbReference>
<keyword evidence="3" id="KW-1185">Reference proteome</keyword>
<dbReference type="SUPFAM" id="SSF51556">
    <property type="entry name" value="Metallo-dependent hydrolases"/>
    <property type="match status" value="1"/>
</dbReference>
<evidence type="ECO:0000313" key="3">
    <source>
        <dbReference type="Proteomes" id="UP000549617"/>
    </source>
</evidence>